<name>A0AAV8V0U1_9RHOD</name>
<dbReference type="SUPFAM" id="SSF56112">
    <property type="entry name" value="Protein kinase-like (PK-like)"/>
    <property type="match status" value="1"/>
</dbReference>
<sequence>MGKMANATFAENLELPQITDSDAQDWVAPRTDFGKVASLRHGAMPCFIEGTGFSREQVLCFSKKIKYDIVMAGNTVKLKSQNLDKEEEMTALECRVEKAKNSNNIMLETFNRDIELICEDESVQQSWLKAFENVRANDVSNYYQIEGVIGSGSFGSVYMGKSLETGEKVAIKTIEKKQTTRARVLCERELKTLRNLNHVNVVKTHDIFETKTMIYIVMELMTGGDLADVYNKAVGEEAAKNITAQVLRAVAYLHGKGLVHRDIKPQNVLLGDGGSPGKPAVKLADFGLASFFKTSSSGGEEAIRLHSRVGTALFMAPEMLKVEAYDEKVDIWACGVLLHFMLFGSSPFFASSKSELFKNITQGTREKLPRGTHVSKEAKDLVNQLLQLEPTMRPTAAEARRHPWFSET</sequence>
<dbReference type="Pfam" id="PF00069">
    <property type="entry name" value="Pkinase"/>
    <property type="match status" value="1"/>
</dbReference>
<dbReference type="EMBL" id="JAMWBK010000003">
    <property type="protein sequence ID" value="KAJ8906416.1"/>
    <property type="molecule type" value="Genomic_DNA"/>
</dbReference>
<dbReference type="PROSITE" id="PS00108">
    <property type="entry name" value="PROTEIN_KINASE_ST"/>
    <property type="match status" value="1"/>
</dbReference>
<comment type="similarity">
    <text evidence="6">Belongs to the protein kinase superfamily.</text>
</comment>
<dbReference type="Gene3D" id="1.10.510.10">
    <property type="entry name" value="Transferase(Phosphotransferase) domain 1"/>
    <property type="match status" value="1"/>
</dbReference>
<dbReference type="GO" id="GO:0005524">
    <property type="term" value="F:ATP binding"/>
    <property type="evidence" value="ECO:0007669"/>
    <property type="project" value="UniProtKB-UniRule"/>
</dbReference>
<dbReference type="Proteomes" id="UP001157974">
    <property type="component" value="Unassembled WGS sequence"/>
</dbReference>
<dbReference type="GO" id="GO:0005776">
    <property type="term" value="C:autophagosome"/>
    <property type="evidence" value="ECO:0007669"/>
    <property type="project" value="TreeGrafter"/>
</dbReference>
<dbReference type="PROSITE" id="PS00107">
    <property type="entry name" value="PROTEIN_KINASE_ATP"/>
    <property type="match status" value="1"/>
</dbReference>
<dbReference type="PANTHER" id="PTHR24348:SF22">
    <property type="entry name" value="NON-SPECIFIC SERINE_THREONINE PROTEIN KINASE"/>
    <property type="match status" value="1"/>
</dbReference>
<dbReference type="GO" id="GO:0000407">
    <property type="term" value="C:phagophore assembly site"/>
    <property type="evidence" value="ECO:0007669"/>
    <property type="project" value="TreeGrafter"/>
</dbReference>
<dbReference type="PANTHER" id="PTHR24348">
    <property type="entry name" value="SERINE/THREONINE-PROTEIN KINASE UNC-51-RELATED"/>
    <property type="match status" value="1"/>
</dbReference>
<dbReference type="PROSITE" id="PS50011">
    <property type="entry name" value="PROTEIN_KINASE_DOM"/>
    <property type="match status" value="1"/>
</dbReference>
<evidence type="ECO:0000256" key="5">
    <source>
        <dbReference type="PROSITE-ProRule" id="PRU10141"/>
    </source>
</evidence>
<dbReference type="GO" id="GO:0000045">
    <property type="term" value="P:autophagosome assembly"/>
    <property type="evidence" value="ECO:0007669"/>
    <property type="project" value="TreeGrafter"/>
</dbReference>
<keyword evidence="6" id="KW-0723">Serine/threonine-protein kinase</keyword>
<dbReference type="GO" id="GO:0005829">
    <property type="term" value="C:cytosol"/>
    <property type="evidence" value="ECO:0007669"/>
    <property type="project" value="TreeGrafter"/>
</dbReference>
<feature type="domain" description="Protein kinase" evidence="7">
    <location>
        <begin position="143"/>
        <end position="405"/>
    </location>
</feature>
<evidence type="ECO:0000313" key="9">
    <source>
        <dbReference type="Proteomes" id="UP001157974"/>
    </source>
</evidence>
<dbReference type="InterPro" id="IPR011009">
    <property type="entry name" value="Kinase-like_dom_sf"/>
</dbReference>
<feature type="binding site" evidence="5">
    <location>
        <position position="172"/>
    </location>
    <ligand>
        <name>ATP</name>
        <dbReference type="ChEBI" id="CHEBI:30616"/>
    </ligand>
</feature>
<keyword evidence="4 5" id="KW-0067">ATP-binding</keyword>
<dbReference type="InterPro" id="IPR017441">
    <property type="entry name" value="Protein_kinase_ATP_BS"/>
</dbReference>
<dbReference type="GO" id="GO:0010506">
    <property type="term" value="P:regulation of autophagy"/>
    <property type="evidence" value="ECO:0007669"/>
    <property type="project" value="InterPro"/>
</dbReference>
<evidence type="ECO:0000313" key="8">
    <source>
        <dbReference type="EMBL" id="KAJ8906416.1"/>
    </source>
</evidence>
<dbReference type="InterPro" id="IPR000719">
    <property type="entry name" value="Prot_kinase_dom"/>
</dbReference>
<proteinExistence type="inferred from homology"/>
<dbReference type="FunFam" id="3.30.200.20:FF:000042">
    <property type="entry name" value="Aurora kinase A"/>
    <property type="match status" value="1"/>
</dbReference>
<evidence type="ECO:0000256" key="3">
    <source>
        <dbReference type="ARBA" id="ARBA00022777"/>
    </source>
</evidence>
<keyword evidence="1" id="KW-0808">Transferase</keyword>
<keyword evidence="2 5" id="KW-0547">Nucleotide-binding</keyword>
<evidence type="ECO:0000256" key="6">
    <source>
        <dbReference type="RuleBase" id="RU000304"/>
    </source>
</evidence>
<protein>
    <recommendedName>
        <fullName evidence="7">Protein kinase domain-containing protein</fullName>
    </recommendedName>
</protein>
<reference evidence="8 9" key="1">
    <citation type="journal article" date="2023" name="Nat. Commun.">
        <title>Origin of minicircular mitochondrial genomes in red algae.</title>
        <authorList>
            <person name="Lee Y."/>
            <person name="Cho C.H."/>
            <person name="Lee Y.M."/>
            <person name="Park S.I."/>
            <person name="Yang J.H."/>
            <person name="West J.A."/>
            <person name="Bhattacharya D."/>
            <person name="Yoon H.S."/>
        </authorList>
    </citation>
    <scope>NUCLEOTIDE SEQUENCE [LARGE SCALE GENOMIC DNA]</scope>
    <source>
        <strain evidence="8 9">CCMP1338</strain>
        <tissue evidence="8">Whole cell</tissue>
    </source>
</reference>
<evidence type="ECO:0000256" key="1">
    <source>
        <dbReference type="ARBA" id="ARBA00022679"/>
    </source>
</evidence>
<dbReference type="SMART" id="SM00220">
    <property type="entry name" value="S_TKc"/>
    <property type="match status" value="1"/>
</dbReference>
<keyword evidence="3" id="KW-0418">Kinase</keyword>
<dbReference type="GO" id="GO:0004674">
    <property type="term" value="F:protein serine/threonine kinase activity"/>
    <property type="evidence" value="ECO:0007669"/>
    <property type="project" value="UniProtKB-KW"/>
</dbReference>
<dbReference type="GO" id="GO:0016020">
    <property type="term" value="C:membrane"/>
    <property type="evidence" value="ECO:0007669"/>
    <property type="project" value="TreeGrafter"/>
</dbReference>
<dbReference type="FunFam" id="1.10.510.10:FF:000571">
    <property type="entry name" value="Maternal embryonic leucine zipper kinase"/>
    <property type="match status" value="1"/>
</dbReference>
<accession>A0AAV8V0U1</accession>
<evidence type="ECO:0000256" key="2">
    <source>
        <dbReference type="ARBA" id="ARBA00022741"/>
    </source>
</evidence>
<organism evidence="8 9">
    <name type="scientific">Rhodosorus marinus</name>
    <dbReference type="NCBI Taxonomy" id="101924"/>
    <lineage>
        <taxon>Eukaryota</taxon>
        <taxon>Rhodophyta</taxon>
        <taxon>Stylonematophyceae</taxon>
        <taxon>Stylonematales</taxon>
        <taxon>Stylonemataceae</taxon>
        <taxon>Rhodosorus</taxon>
    </lineage>
</organism>
<dbReference type="AlphaFoldDB" id="A0AAV8V0U1"/>
<keyword evidence="9" id="KW-1185">Reference proteome</keyword>
<evidence type="ECO:0000259" key="7">
    <source>
        <dbReference type="PROSITE" id="PS50011"/>
    </source>
</evidence>
<dbReference type="CDD" id="cd05117">
    <property type="entry name" value="STKc_CAMK"/>
    <property type="match status" value="1"/>
</dbReference>
<dbReference type="InterPro" id="IPR045269">
    <property type="entry name" value="Atg1-like"/>
</dbReference>
<dbReference type="InterPro" id="IPR008271">
    <property type="entry name" value="Ser/Thr_kinase_AS"/>
</dbReference>
<comment type="caution">
    <text evidence="8">The sequence shown here is derived from an EMBL/GenBank/DDBJ whole genome shotgun (WGS) entry which is preliminary data.</text>
</comment>
<evidence type="ECO:0000256" key="4">
    <source>
        <dbReference type="ARBA" id="ARBA00022840"/>
    </source>
</evidence>
<gene>
    <name evidence="8" type="ORF">NDN08_002909</name>
</gene>